<dbReference type="Pfam" id="PF00326">
    <property type="entry name" value="Peptidase_S9"/>
    <property type="match status" value="1"/>
</dbReference>
<protein>
    <recommendedName>
        <fullName evidence="1">Peptidase S9 prolyl oligopeptidase catalytic domain-containing protein</fullName>
    </recommendedName>
</protein>
<evidence type="ECO:0000313" key="3">
    <source>
        <dbReference type="Proteomes" id="UP001163046"/>
    </source>
</evidence>
<dbReference type="SUPFAM" id="SSF53474">
    <property type="entry name" value="alpha/beta-Hydrolases"/>
    <property type="match status" value="1"/>
</dbReference>
<dbReference type="Proteomes" id="UP001163046">
    <property type="component" value="Unassembled WGS sequence"/>
</dbReference>
<dbReference type="InterPro" id="IPR029058">
    <property type="entry name" value="AB_hydrolase_fold"/>
</dbReference>
<accession>A0A9X0D9R6</accession>
<sequence length="249" mass="27473">MTTQTGGIYIKRDDDNKETSLCPQNKEIGGPAWRFGGSPYSCNPNGDGDILIIHGSTLACLKPSGEQSEIKIKPEVEYKAFSKMHYSPNGQCAYMVAGGPRIFTKLIKVHVKSGETSVIRASHSAAVDTAYYSFPEEKTWDTTDGAKAYGYYYPPLNKEYQGPEDEQPPLLVKVHGGPTSACSPMLDLKKQYFTSRGFAVLDVNYRGSSGYGREYRDALKKNGVFPTLKTAAVELSSWLTQERLILRGC</sequence>
<dbReference type="PANTHER" id="PTHR43056">
    <property type="entry name" value="PEPTIDASE S9 PROLYL OLIGOPEPTIDASE"/>
    <property type="match status" value="1"/>
</dbReference>
<dbReference type="InterPro" id="IPR050585">
    <property type="entry name" value="Xaa-Pro_dipeptidyl-ppase/CocE"/>
</dbReference>
<keyword evidence="3" id="KW-1185">Reference proteome</keyword>
<dbReference type="Gene3D" id="3.40.50.1820">
    <property type="entry name" value="alpha/beta hydrolase"/>
    <property type="match status" value="1"/>
</dbReference>
<proteinExistence type="predicted"/>
<evidence type="ECO:0000259" key="1">
    <source>
        <dbReference type="Pfam" id="PF00326"/>
    </source>
</evidence>
<name>A0A9X0D9R6_9CNID</name>
<evidence type="ECO:0000313" key="2">
    <source>
        <dbReference type="EMBL" id="KAJ7390823.1"/>
    </source>
</evidence>
<gene>
    <name evidence="2" type="ORF">OS493_022382</name>
</gene>
<organism evidence="2 3">
    <name type="scientific">Desmophyllum pertusum</name>
    <dbReference type="NCBI Taxonomy" id="174260"/>
    <lineage>
        <taxon>Eukaryota</taxon>
        <taxon>Metazoa</taxon>
        <taxon>Cnidaria</taxon>
        <taxon>Anthozoa</taxon>
        <taxon>Hexacorallia</taxon>
        <taxon>Scleractinia</taxon>
        <taxon>Caryophylliina</taxon>
        <taxon>Caryophylliidae</taxon>
        <taxon>Desmophyllum</taxon>
    </lineage>
</organism>
<dbReference type="InterPro" id="IPR001375">
    <property type="entry name" value="Peptidase_S9_cat"/>
</dbReference>
<dbReference type="EMBL" id="MU825411">
    <property type="protein sequence ID" value="KAJ7390823.1"/>
    <property type="molecule type" value="Genomic_DNA"/>
</dbReference>
<dbReference type="OrthoDB" id="416344at2759"/>
<dbReference type="PANTHER" id="PTHR43056:SF5">
    <property type="entry name" value="PEPTIDASE S9 PROLYL OLIGOPEPTIDASE CATALYTIC DOMAIN-CONTAINING PROTEIN"/>
    <property type="match status" value="1"/>
</dbReference>
<comment type="caution">
    <text evidence="2">The sequence shown here is derived from an EMBL/GenBank/DDBJ whole genome shotgun (WGS) entry which is preliminary data.</text>
</comment>
<dbReference type="AlphaFoldDB" id="A0A9X0D9R6"/>
<feature type="domain" description="Peptidase S9 prolyl oligopeptidase catalytic" evidence="1">
    <location>
        <begin position="186"/>
        <end position="222"/>
    </location>
</feature>
<reference evidence="2" key="1">
    <citation type="submission" date="2023-01" db="EMBL/GenBank/DDBJ databases">
        <title>Genome assembly of the deep-sea coral Lophelia pertusa.</title>
        <authorList>
            <person name="Herrera S."/>
            <person name="Cordes E."/>
        </authorList>
    </citation>
    <scope>NUCLEOTIDE SEQUENCE</scope>
    <source>
        <strain evidence="2">USNM1676648</strain>
        <tissue evidence="2">Polyp</tissue>
    </source>
</reference>
<dbReference type="GO" id="GO:0008236">
    <property type="term" value="F:serine-type peptidase activity"/>
    <property type="evidence" value="ECO:0007669"/>
    <property type="project" value="InterPro"/>
</dbReference>
<dbReference type="GO" id="GO:0006508">
    <property type="term" value="P:proteolysis"/>
    <property type="evidence" value="ECO:0007669"/>
    <property type="project" value="InterPro"/>
</dbReference>